<feature type="compositionally biased region" description="Basic residues" evidence="1">
    <location>
        <begin position="130"/>
        <end position="139"/>
    </location>
</feature>
<dbReference type="Proteomes" id="UP000633509">
    <property type="component" value="Unassembled WGS sequence"/>
</dbReference>
<feature type="region of interest" description="Disordered" evidence="1">
    <location>
        <begin position="1"/>
        <end position="74"/>
    </location>
</feature>
<evidence type="ECO:0000313" key="3">
    <source>
        <dbReference type="Proteomes" id="UP000633509"/>
    </source>
</evidence>
<accession>A0ABR9LRJ6</accession>
<protein>
    <submittedName>
        <fullName evidence="2">Uncharacterized protein</fullName>
    </submittedName>
</protein>
<proteinExistence type="predicted"/>
<keyword evidence="3" id="KW-1185">Reference proteome</keyword>
<feature type="compositionally biased region" description="Low complexity" evidence="1">
    <location>
        <begin position="159"/>
        <end position="179"/>
    </location>
</feature>
<evidence type="ECO:0000313" key="2">
    <source>
        <dbReference type="EMBL" id="MBE1583279.1"/>
    </source>
</evidence>
<evidence type="ECO:0000256" key="1">
    <source>
        <dbReference type="SAM" id="MobiDB-lite"/>
    </source>
</evidence>
<dbReference type="EMBL" id="JADBEK010000001">
    <property type="protein sequence ID" value="MBE1583279.1"/>
    <property type="molecule type" value="Genomic_DNA"/>
</dbReference>
<comment type="caution">
    <text evidence="2">The sequence shown here is derived from an EMBL/GenBank/DDBJ whole genome shotgun (WGS) entry which is preliminary data.</text>
</comment>
<organism evidence="2 3">
    <name type="scientific">Nonomuraea angiospora</name>
    <dbReference type="NCBI Taxonomy" id="46172"/>
    <lineage>
        <taxon>Bacteria</taxon>
        <taxon>Bacillati</taxon>
        <taxon>Actinomycetota</taxon>
        <taxon>Actinomycetes</taxon>
        <taxon>Streptosporangiales</taxon>
        <taxon>Streptosporangiaceae</taxon>
        <taxon>Nonomuraea</taxon>
    </lineage>
</organism>
<gene>
    <name evidence="2" type="ORF">H4W80_001537</name>
</gene>
<name>A0ABR9LRJ6_9ACTN</name>
<sequence length="206" mass="22235">MAPVRGLRGRGDPRRSPGPRLGQLHGGHDDTLTARGGEGPVPGSRPSRRASPVLGGQAWRRSAGRTRGGAKAPVETLRAHRLSCLDDAGAGSPAFRWNRRAGNRCPSHGRRPHRRLTERPDGAADGPSRPRTRAGRRPRQAASLQAAVAEPRHRRSRSPSRVTSGPRPSRVPSNPRPSRVTSGRRRVPVPGTRPGWRRPARSAPPP</sequence>
<feature type="region of interest" description="Disordered" evidence="1">
    <location>
        <begin position="86"/>
        <end position="206"/>
    </location>
</feature>
<feature type="compositionally biased region" description="Basic residues" evidence="1">
    <location>
        <begin position="97"/>
        <end position="114"/>
    </location>
</feature>
<reference evidence="2 3" key="1">
    <citation type="submission" date="2020-10" db="EMBL/GenBank/DDBJ databases">
        <title>Sequencing the genomes of 1000 actinobacteria strains.</title>
        <authorList>
            <person name="Klenk H.-P."/>
        </authorList>
    </citation>
    <scope>NUCLEOTIDE SEQUENCE [LARGE SCALE GENOMIC DNA]</scope>
    <source>
        <strain evidence="2 3">DSM 43173</strain>
    </source>
</reference>